<comment type="cofactor">
    <cofactor evidence="15">
        <name>Ca(2+)</name>
        <dbReference type="ChEBI" id="CHEBI:29108"/>
    </cofactor>
    <text evidence="15">Binds 1 Ca(2+) ion per subunit.</text>
</comment>
<evidence type="ECO:0000256" key="3">
    <source>
        <dbReference type="ARBA" id="ARBA00004239"/>
    </source>
</evidence>
<dbReference type="InterPro" id="IPR015366">
    <property type="entry name" value="S53_propep"/>
</dbReference>
<keyword evidence="7 15" id="KW-0479">Metal-binding</keyword>
<keyword evidence="13" id="KW-0865">Zymogen</keyword>
<dbReference type="InterPro" id="IPR000209">
    <property type="entry name" value="Peptidase_S8/S53_dom"/>
</dbReference>
<dbReference type="SUPFAM" id="SSF54897">
    <property type="entry name" value="Protease propeptides/inhibitors"/>
    <property type="match status" value="1"/>
</dbReference>
<organism evidence="18 19">
    <name type="scientific">Aureobasidium melanogenum</name>
    <name type="common">Aureobasidium pullulans var. melanogenum</name>
    <dbReference type="NCBI Taxonomy" id="46634"/>
    <lineage>
        <taxon>Eukaryota</taxon>
        <taxon>Fungi</taxon>
        <taxon>Dikarya</taxon>
        <taxon>Ascomycota</taxon>
        <taxon>Pezizomycotina</taxon>
        <taxon>Dothideomycetes</taxon>
        <taxon>Dothideomycetidae</taxon>
        <taxon>Dothideales</taxon>
        <taxon>Saccotheciaceae</taxon>
        <taxon>Aureobasidium</taxon>
    </lineage>
</organism>
<feature type="active site" description="Charge relay system" evidence="15">
    <location>
        <position position="328"/>
    </location>
</feature>
<reference evidence="18" key="1">
    <citation type="journal article" date="2021" name="J Fungi (Basel)">
        <title>Virulence traits and population genomics of the black yeast Aureobasidium melanogenum.</title>
        <authorList>
            <person name="Cernosa A."/>
            <person name="Sun X."/>
            <person name="Gostincar C."/>
            <person name="Fang C."/>
            <person name="Gunde-Cimerman N."/>
            <person name="Song Z."/>
        </authorList>
    </citation>
    <scope>NUCLEOTIDE SEQUENCE</scope>
    <source>
        <strain evidence="18">EXF-9298</strain>
    </source>
</reference>
<keyword evidence="9 15" id="KW-0378">Hydrolase</keyword>
<keyword evidence="8 16" id="KW-0732">Signal</keyword>
<sequence>MLSQFPKIILTCLITFDSTVAAPTLAADSYSIKERHKVPPDWREIGAVSDSHSINLHIGLTQNNQADIERHVLEASNPSHPGYGQYLSAGQIQKLIAPSDETVRLVSTWLTEHGIIAARLSPSKDWITASVPVRRVESLLNTTYSVYQHQDGSTLIRAPEWSLPQHLHDRIDLIQPTSSFFRTSKLTSDAMPERDPIEWHKSLRKDWWMAPKNLTSSICDVSILCNVTAKNSAGATITATSLDCLRCLYGTFSNVPKVPDQNMISVTNYLNQTQKRSDLRLYLEKFRLEAAGVADTFQDIKIAGAQDNQGVLSAEQLEAELNVEGDLDGELAIGISWPTTFMSWSTGGSPPFVPDLFTTTDSNEPYLDWLTYVLAQDTLPQVISSSYGDDEQTVPYSYAKRVCDGFKQLAARGISVLVSSGDYGVGADGFCFSNSNASKPMFLPVFPASCPWVTTVGGTAGFEPEVAVSRFGSGAGFSNYFPMPTYQMNAVDGYLDKIGDLYAGLYNHSGRGYPDVAAQGNHDIIIWEGNVTTVGGTSASAPTFAAVIALVNDALIAAGKPPLGFLNPWIYGGAFAALTDITEGSSIGCNTSGFPAEAGWDAVTGFGTPNLDKLIAHAFYPYKN</sequence>
<dbReference type="Proteomes" id="UP000729357">
    <property type="component" value="Unassembled WGS sequence"/>
</dbReference>
<feature type="binding site" evidence="15">
    <location>
        <position position="599"/>
    </location>
    <ligand>
        <name>Ca(2+)</name>
        <dbReference type="ChEBI" id="CHEBI:29108"/>
    </ligand>
</feature>
<feature type="non-terminal residue" evidence="18">
    <location>
        <position position="1"/>
    </location>
</feature>
<evidence type="ECO:0000256" key="5">
    <source>
        <dbReference type="ARBA" id="ARBA00022525"/>
    </source>
</evidence>
<feature type="active site" description="Charge relay system" evidence="15">
    <location>
        <position position="324"/>
    </location>
</feature>
<dbReference type="SMART" id="SM00944">
    <property type="entry name" value="Pro-kuma_activ"/>
    <property type="match status" value="1"/>
</dbReference>
<evidence type="ECO:0000256" key="13">
    <source>
        <dbReference type="ARBA" id="ARBA00023145"/>
    </source>
</evidence>
<dbReference type="GO" id="GO:0046872">
    <property type="term" value="F:metal ion binding"/>
    <property type="evidence" value="ECO:0007669"/>
    <property type="project" value="UniProtKB-UniRule"/>
</dbReference>
<dbReference type="EC" id="3.4.14.10" evidence="4"/>
<dbReference type="PROSITE" id="PS51695">
    <property type="entry name" value="SEDOLISIN"/>
    <property type="match status" value="1"/>
</dbReference>
<name>A0A9P8G3D4_AURME</name>
<feature type="binding site" evidence="15">
    <location>
        <position position="581"/>
    </location>
    <ligand>
        <name>Ca(2+)</name>
        <dbReference type="ChEBI" id="CHEBI:29108"/>
    </ligand>
</feature>
<keyword evidence="10 15" id="KW-0720">Serine protease</keyword>
<dbReference type="Pfam" id="PF09286">
    <property type="entry name" value="Pro-kuma_activ"/>
    <property type="match status" value="1"/>
</dbReference>
<feature type="binding site" evidence="15">
    <location>
        <position position="580"/>
    </location>
    <ligand>
        <name>Ca(2+)</name>
        <dbReference type="ChEBI" id="CHEBI:29108"/>
    </ligand>
</feature>
<evidence type="ECO:0000256" key="6">
    <source>
        <dbReference type="ARBA" id="ARBA00022670"/>
    </source>
</evidence>
<dbReference type="CDD" id="cd11377">
    <property type="entry name" value="Pro-peptidase_S53"/>
    <property type="match status" value="1"/>
</dbReference>
<dbReference type="PANTHER" id="PTHR14218">
    <property type="entry name" value="PROTEASE S8 TRIPEPTIDYL PEPTIDASE I CLN2"/>
    <property type="match status" value="1"/>
</dbReference>
<evidence type="ECO:0000256" key="11">
    <source>
        <dbReference type="ARBA" id="ARBA00022837"/>
    </source>
</evidence>
<keyword evidence="12" id="KW-0843">Virulence</keyword>
<evidence type="ECO:0000313" key="19">
    <source>
        <dbReference type="Proteomes" id="UP000729357"/>
    </source>
</evidence>
<accession>A0A9P8G3D4</accession>
<evidence type="ECO:0000256" key="12">
    <source>
        <dbReference type="ARBA" id="ARBA00023026"/>
    </source>
</evidence>
<evidence type="ECO:0000256" key="7">
    <source>
        <dbReference type="ARBA" id="ARBA00022723"/>
    </source>
</evidence>
<dbReference type="EMBL" id="JAHFXS010000014">
    <property type="protein sequence ID" value="KAG9990872.1"/>
    <property type="molecule type" value="Genomic_DNA"/>
</dbReference>
<evidence type="ECO:0000313" key="18">
    <source>
        <dbReference type="EMBL" id="KAG9990872.1"/>
    </source>
</evidence>
<feature type="signal peptide" evidence="16">
    <location>
        <begin position="1"/>
        <end position="21"/>
    </location>
</feature>
<dbReference type="SUPFAM" id="SSF52743">
    <property type="entry name" value="Subtilisin-like"/>
    <property type="match status" value="1"/>
</dbReference>
<dbReference type="GO" id="GO:0008240">
    <property type="term" value="F:tripeptidyl-peptidase activity"/>
    <property type="evidence" value="ECO:0007669"/>
    <property type="project" value="UniProtKB-EC"/>
</dbReference>
<evidence type="ECO:0000256" key="9">
    <source>
        <dbReference type="ARBA" id="ARBA00022801"/>
    </source>
</evidence>
<dbReference type="GO" id="GO:0004252">
    <property type="term" value="F:serine-type endopeptidase activity"/>
    <property type="evidence" value="ECO:0007669"/>
    <property type="project" value="UniProtKB-UniRule"/>
</dbReference>
<evidence type="ECO:0000259" key="17">
    <source>
        <dbReference type="PROSITE" id="PS51695"/>
    </source>
</evidence>
<feature type="binding site" evidence="15">
    <location>
        <position position="601"/>
    </location>
    <ligand>
        <name>Ca(2+)</name>
        <dbReference type="ChEBI" id="CHEBI:29108"/>
    </ligand>
</feature>
<dbReference type="GO" id="GO:0005576">
    <property type="term" value="C:extracellular region"/>
    <property type="evidence" value="ECO:0007669"/>
    <property type="project" value="UniProtKB-SubCell"/>
</dbReference>
<dbReference type="PROSITE" id="PS00138">
    <property type="entry name" value="SUBTILASE_SER"/>
    <property type="match status" value="1"/>
</dbReference>
<reference evidence="18" key="2">
    <citation type="submission" date="2021-08" db="EMBL/GenBank/DDBJ databases">
        <authorList>
            <person name="Gostincar C."/>
            <person name="Sun X."/>
            <person name="Song Z."/>
            <person name="Gunde-Cimerman N."/>
        </authorList>
    </citation>
    <scope>NUCLEOTIDE SEQUENCE</scope>
    <source>
        <strain evidence="18">EXF-9298</strain>
    </source>
</reference>
<dbReference type="Pfam" id="PF00082">
    <property type="entry name" value="Peptidase_S8"/>
    <property type="match status" value="1"/>
</dbReference>
<dbReference type="InterPro" id="IPR030400">
    <property type="entry name" value="Sedolisin_dom"/>
</dbReference>
<feature type="chain" id="PRO_5040232037" description="tripeptidyl-peptidase II" evidence="16">
    <location>
        <begin position="22"/>
        <end position="624"/>
    </location>
</feature>
<keyword evidence="14" id="KW-0325">Glycoprotein</keyword>
<evidence type="ECO:0000256" key="15">
    <source>
        <dbReference type="PROSITE-ProRule" id="PRU01032"/>
    </source>
</evidence>
<dbReference type="PANTHER" id="PTHR14218:SF39">
    <property type="entry name" value="PEPTIDASE S53 DOMAIN-CONTAINING PROTEIN"/>
    <property type="match status" value="1"/>
</dbReference>
<evidence type="ECO:0000256" key="2">
    <source>
        <dbReference type="ARBA" id="ARBA00002451"/>
    </source>
</evidence>
<feature type="active site" description="Charge relay system" evidence="15">
    <location>
        <position position="538"/>
    </location>
</feature>
<dbReference type="FunFam" id="3.40.50.200:FF:000015">
    <property type="entry name" value="Tripeptidyl peptidase A"/>
    <property type="match status" value="1"/>
</dbReference>
<dbReference type="InterPro" id="IPR036852">
    <property type="entry name" value="Peptidase_S8/S53_dom_sf"/>
</dbReference>
<keyword evidence="11 15" id="KW-0106">Calcium</keyword>
<evidence type="ECO:0000256" key="10">
    <source>
        <dbReference type="ARBA" id="ARBA00022825"/>
    </source>
</evidence>
<dbReference type="AlphaFoldDB" id="A0A9P8G3D4"/>
<gene>
    <name evidence="18" type="ORF">KCU98_g814</name>
</gene>
<evidence type="ECO:0000256" key="1">
    <source>
        <dbReference type="ARBA" id="ARBA00001910"/>
    </source>
</evidence>
<proteinExistence type="predicted"/>
<keyword evidence="19" id="KW-1185">Reference proteome</keyword>
<comment type="function">
    <text evidence="2">Secreted tripeptidyl-peptidase which degrades proteins at acidic pHs and is involved in virulence.</text>
</comment>
<comment type="catalytic activity">
    <reaction evidence="1">
        <text>Release of an N-terminal tripeptide from a polypeptide.</text>
        <dbReference type="EC" id="3.4.14.10"/>
    </reaction>
</comment>
<keyword evidence="5" id="KW-0964">Secreted</keyword>
<feature type="domain" description="Peptidase S53" evidence="17">
    <location>
        <begin position="239"/>
        <end position="621"/>
    </location>
</feature>
<protein>
    <recommendedName>
        <fullName evidence="4">tripeptidyl-peptidase II</fullName>
        <ecNumber evidence="4">3.4.14.10</ecNumber>
    </recommendedName>
</protein>
<evidence type="ECO:0000256" key="8">
    <source>
        <dbReference type="ARBA" id="ARBA00022729"/>
    </source>
</evidence>
<dbReference type="CDD" id="cd04056">
    <property type="entry name" value="Peptidases_S53"/>
    <property type="match status" value="1"/>
</dbReference>
<evidence type="ECO:0000256" key="4">
    <source>
        <dbReference type="ARBA" id="ARBA00012462"/>
    </source>
</evidence>
<dbReference type="Gene3D" id="3.40.50.200">
    <property type="entry name" value="Peptidase S8/S53 domain"/>
    <property type="match status" value="1"/>
</dbReference>
<evidence type="ECO:0000256" key="16">
    <source>
        <dbReference type="SAM" id="SignalP"/>
    </source>
</evidence>
<dbReference type="InterPro" id="IPR050819">
    <property type="entry name" value="Tripeptidyl-peptidase_I"/>
</dbReference>
<comment type="subcellular location">
    <subcellularLocation>
        <location evidence="3">Secreted</location>
        <location evidence="3">Extracellular space</location>
    </subcellularLocation>
</comment>
<comment type="caution">
    <text evidence="18">The sequence shown here is derived from an EMBL/GenBank/DDBJ whole genome shotgun (WGS) entry which is preliminary data.</text>
</comment>
<evidence type="ECO:0000256" key="14">
    <source>
        <dbReference type="ARBA" id="ARBA00023180"/>
    </source>
</evidence>
<keyword evidence="6 15" id="KW-0645">Protease</keyword>
<dbReference type="GO" id="GO:0006508">
    <property type="term" value="P:proteolysis"/>
    <property type="evidence" value="ECO:0007669"/>
    <property type="project" value="UniProtKB-KW"/>
</dbReference>
<dbReference type="InterPro" id="IPR023828">
    <property type="entry name" value="Peptidase_S8_Ser-AS"/>
</dbReference>